<name>X1PJY5_9ZZZZ</name>
<evidence type="ECO:0000313" key="1">
    <source>
        <dbReference type="EMBL" id="GAI56572.1"/>
    </source>
</evidence>
<dbReference type="AlphaFoldDB" id="X1PJY5"/>
<gene>
    <name evidence="1" type="ORF">S06H3_58683</name>
</gene>
<comment type="caution">
    <text evidence="1">The sequence shown here is derived from an EMBL/GenBank/DDBJ whole genome shotgun (WGS) entry which is preliminary data.</text>
</comment>
<proteinExistence type="predicted"/>
<feature type="non-terminal residue" evidence="1">
    <location>
        <position position="1"/>
    </location>
</feature>
<sequence>RSLTTADVTTFITQGDSAMISEAITVYSNKKTIEPAAREISITMAAIGITSR</sequence>
<reference evidence="1" key="1">
    <citation type="journal article" date="2014" name="Front. Microbiol.">
        <title>High frequency of phylogenetically diverse reductive dehalogenase-homologous genes in deep subseafloor sedimentary metagenomes.</title>
        <authorList>
            <person name="Kawai M."/>
            <person name="Futagami T."/>
            <person name="Toyoda A."/>
            <person name="Takaki Y."/>
            <person name="Nishi S."/>
            <person name="Hori S."/>
            <person name="Arai W."/>
            <person name="Tsubouchi T."/>
            <person name="Morono Y."/>
            <person name="Uchiyama I."/>
            <person name="Ito T."/>
            <person name="Fujiyama A."/>
            <person name="Inagaki F."/>
            <person name="Takami H."/>
        </authorList>
    </citation>
    <scope>NUCLEOTIDE SEQUENCE</scope>
    <source>
        <strain evidence="1">Expedition CK06-06</strain>
    </source>
</reference>
<protein>
    <submittedName>
        <fullName evidence="1">Uncharacterized protein</fullName>
    </submittedName>
</protein>
<organism evidence="1">
    <name type="scientific">marine sediment metagenome</name>
    <dbReference type="NCBI Taxonomy" id="412755"/>
    <lineage>
        <taxon>unclassified sequences</taxon>
        <taxon>metagenomes</taxon>
        <taxon>ecological metagenomes</taxon>
    </lineage>
</organism>
<accession>X1PJY5</accession>
<dbReference type="EMBL" id="BARV01038022">
    <property type="protein sequence ID" value="GAI56572.1"/>
    <property type="molecule type" value="Genomic_DNA"/>
</dbReference>